<keyword evidence="8" id="KW-0406">Ion transport</keyword>
<reference evidence="31 32" key="3">
    <citation type="submission" date="2019-11" db="EMBL/GenBank/DDBJ databases">
        <title>Growth characteristics of pneumococcus vary with the chemical composition of the capsule and with environmental conditions.</title>
        <authorList>
            <person name="Tothpal A."/>
            <person name="Desobry K."/>
            <person name="Joshi S."/>
            <person name="Wyllie A.L."/>
            <person name="Weinberger D.M."/>
        </authorList>
    </citation>
    <scope>NUCLEOTIDE SEQUENCE [LARGE SCALE GENOMIC DNA]</scope>
    <source>
        <strain evidence="32">pnumococcus15C</strain>
        <strain evidence="18">Pnumococcus15C</strain>
        <strain evidence="31">pnumococcus35B</strain>
        <strain evidence="17">Pnumococcus35B</strain>
    </source>
</reference>
<dbReference type="InterPro" id="IPR017871">
    <property type="entry name" value="ABC_transporter-like_CS"/>
</dbReference>
<evidence type="ECO:0000256" key="6">
    <source>
        <dbReference type="ARBA" id="ARBA00022840"/>
    </source>
</evidence>
<dbReference type="EMBL" id="CKTV01000021">
    <property type="protein sequence ID" value="CJA46181.1"/>
    <property type="molecule type" value="Genomic_DNA"/>
</dbReference>
<dbReference type="Proteomes" id="UP000290138">
    <property type="component" value="Chromosome"/>
</dbReference>
<evidence type="ECO:0000313" key="13">
    <source>
        <dbReference type="EMBL" id="CIY80368.1"/>
    </source>
</evidence>
<evidence type="ECO:0000256" key="7">
    <source>
        <dbReference type="ARBA" id="ARBA00023004"/>
    </source>
</evidence>
<dbReference type="GO" id="GO:0005886">
    <property type="term" value="C:plasma membrane"/>
    <property type="evidence" value="ECO:0007669"/>
    <property type="project" value="UniProtKB-SubCell"/>
</dbReference>
<evidence type="ECO:0000256" key="5">
    <source>
        <dbReference type="ARBA" id="ARBA00022741"/>
    </source>
</evidence>
<dbReference type="PANTHER" id="PTHR42771:SF2">
    <property type="entry name" value="IRON(3+)-HYDROXAMATE IMPORT ATP-BINDING PROTEIN FHUC"/>
    <property type="match status" value="1"/>
</dbReference>
<dbReference type="Pfam" id="PF00005">
    <property type="entry name" value="ABC_tran"/>
    <property type="match status" value="1"/>
</dbReference>
<evidence type="ECO:0000313" key="30">
    <source>
        <dbReference type="Proteomes" id="UP000358702"/>
    </source>
</evidence>
<evidence type="ECO:0000256" key="9">
    <source>
        <dbReference type="ARBA" id="ARBA00023136"/>
    </source>
</evidence>
<evidence type="ECO:0000313" key="18">
    <source>
        <dbReference type="EMBL" id="MTV90363.1"/>
    </source>
</evidence>
<dbReference type="EMBL" id="WNHX01000006">
    <property type="protein sequence ID" value="MTV86384.1"/>
    <property type="molecule type" value="Genomic_DNA"/>
</dbReference>
<dbReference type="Proteomes" id="UP000358702">
    <property type="component" value="Unassembled WGS sequence"/>
</dbReference>
<name>A0A062WPS4_STREE</name>
<gene>
    <name evidence="12" type="primary">yusV</name>
    <name evidence="11" type="synonym">yusV_2</name>
    <name evidence="12" type="ORF">ERS019316_00241</name>
    <name evidence="11" type="ORF">ERS019486_01636</name>
    <name evidence="13" type="ORF">ERS020485_01105</name>
    <name evidence="15" type="ORF">ERS020924_01381</name>
    <name evidence="14" type="ORF">ERS021383_01354</name>
    <name evidence="17" type="ORF">GM543_02265</name>
    <name evidence="18" type="ORF">GM544_07700</name>
    <name evidence="16" type="ORF">RLG82_02995</name>
    <name evidence="20" type="ORF">SAMEA3353631_02100</name>
    <name evidence="21" type="ORF">SAMEA3381574_00430</name>
    <name evidence="19" type="ORF">SAMEA3431391_00919</name>
    <name evidence="22" type="ORF">SAMEA4038883_01551</name>
</gene>
<dbReference type="EMBL" id="JAVPGZ010000163">
    <property type="protein sequence ID" value="MDS8038003.1"/>
    <property type="molecule type" value="Genomic_DNA"/>
</dbReference>
<evidence type="ECO:0000313" key="14">
    <source>
        <dbReference type="EMBL" id="CJA46181.1"/>
    </source>
</evidence>
<dbReference type="RefSeq" id="WP_000677520.1">
    <property type="nucleotide sequence ID" value="NZ_AP017971.1"/>
</dbReference>
<dbReference type="EMBL" id="CKRE01000013">
    <property type="protein sequence ID" value="CIY80368.1"/>
    <property type="molecule type" value="Genomic_DNA"/>
</dbReference>
<evidence type="ECO:0000313" key="27">
    <source>
        <dbReference type="Proteomes" id="UP000043005"/>
    </source>
</evidence>
<dbReference type="SMART" id="SM00382">
    <property type="entry name" value="AAA"/>
    <property type="match status" value="1"/>
</dbReference>
<dbReference type="InterPro" id="IPR003439">
    <property type="entry name" value="ABC_transporter-like_ATP-bd"/>
</dbReference>
<dbReference type="Proteomes" id="UP000043005">
    <property type="component" value="Unassembled WGS sequence"/>
</dbReference>
<evidence type="ECO:0000313" key="26">
    <source>
        <dbReference type="Proteomes" id="UP000042967"/>
    </source>
</evidence>
<evidence type="ECO:0000313" key="24">
    <source>
        <dbReference type="Proteomes" id="UP000042512"/>
    </source>
</evidence>
<dbReference type="OMA" id="HPHQSWI"/>
<dbReference type="Proteomes" id="UP000042745">
    <property type="component" value="Unassembled WGS sequence"/>
</dbReference>
<dbReference type="InterPro" id="IPR027417">
    <property type="entry name" value="P-loop_NTPase"/>
</dbReference>
<keyword evidence="4" id="KW-0410">Iron transport</keyword>
<comment type="subcellular location">
    <subcellularLocation>
        <location evidence="1">Cell membrane</location>
        <topology evidence="1">Peripheral membrane protein</topology>
    </subcellularLocation>
</comment>
<dbReference type="Proteomes" id="UP000469505">
    <property type="component" value="Unassembled WGS sequence"/>
</dbReference>
<dbReference type="EMBL" id="CABABW010000002">
    <property type="protein sequence ID" value="VRI33344.1"/>
    <property type="molecule type" value="Genomic_DNA"/>
</dbReference>
<evidence type="ECO:0000313" key="23">
    <source>
        <dbReference type="Proteomes" id="UP000040910"/>
    </source>
</evidence>
<organism evidence="12 23">
    <name type="scientific">Streptococcus pneumoniae</name>
    <dbReference type="NCBI Taxonomy" id="1313"/>
    <lineage>
        <taxon>Bacteria</taxon>
        <taxon>Bacillati</taxon>
        <taxon>Bacillota</taxon>
        <taxon>Bacilli</taxon>
        <taxon>Lactobacillales</taxon>
        <taxon>Streptococcaceae</taxon>
        <taxon>Streptococcus</taxon>
    </lineage>
</organism>
<dbReference type="Proteomes" id="UP000304540">
    <property type="component" value="Unassembled WGS sequence"/>
</dbReference>
<dbReference type="GeneID" id="45653628"/>
<evidence type="ECO:0000256" key="3">
    <source>
        <dbReference type="ARBA" id="ARBA00022475"/>
    </source>
</evidence>
<dbReference type="Proteomes" id="UP000040910">
    <property type="component" value="Unassembled WGS sequence"/>
</dbReference>
<dbReference type="FunFam" id="3.40.50.300:FF:000134">
    <property type="entry name" value="Iron-enterobactin ABC transporter ATP-binding protein"/>
    <property type="match status" value="1"/>
</dbReference>
<dbReference type="EMBL" id="CAANCB010000016">
    <property type="protein sequence ID" value="VKB79526.1"/>
    <property type="molecule type" value="Genomic_DNA"/>
</dbReference>
<evidence type="ECO:0000313" key="21">
    <source>
        <dbReference type="EMBL" id="VRI33344.1"/>
    </source>
</evidence>
<keyword evidence="3" id="KW-1003">Cell membrane</keyword>
<evidence type="ECO:0000313" key="19">
    <source>
        <dbReference type="EMBL" id="VFI32182.1"/>
    </source>
</evidence>
<dbReference type="EMBL" id="CABDLL010000011">
    <property type="protein sequence ID" value="VTE40046.1"/>
    <property type="molecule type" value="Genomic_DNA"/>
</dbReference>
<evidence type="ECO:0000313" key="17">
    <source>
        <dbReference type="EMBL" id="MTV86384.1"/>
    </source>
</evidence>
<reference evidence="16" key="4">
    <citation type="submission" date="2023-06" db="EMBL/GenBank/DDBJ databases">
        <title>PCVPA Blantyre Malawi Pneumococcal carriage surveillance isolates.</title>
        <authorList>
            <person name="Obolski U."/>
            <person name="Swarthout T.D."/>
            <person name="Kalizang'Oma A."/>
            <person name="Mwalukomo T.S."/>
            <person name="Cave R."/>
            <person name="Brown C."/>
            <person name="Cornick J."/>
            <person name="Kamng'Ona A."/>
            <person name="Msefula J."/>
            <person name="French N."/>
            <person name="Hyderman R."/>
        </authorList>
    </citation>
    <scope>NUCLEOTIDE SEQUENCE</scope>
    <source>
        <strain evidence="16">BVY8TH</strain>
    </source>
</reference>
<dbReference type="Gene3D" id="3.40.50.300">
    <property type="entry name" value="P-loop containing nucleotide triphosphate hydrolases"/>
    <property type="match status" value="1"/>
</dbReference>
<dbReference type="EMBL" id="CKLF01000002">
    <property type="protein sequence ID" value="CIV05345.1"/>
    <property type="molecule type" value="Genomic_DNA"/>
</dbReference>
<keyword evidence="6 12" id="KW-0067">ATP-binding</keyword>
<dbReference type="Proteomes" id="UP000476212">
    <property type="component" value="Unassembled WGS sequence"/>
</dbReference>
<evidence type="ECO:0000313" key="28">
    <source>
        <dbReference type="Proteomes" id="UP000304540"/>
    </source>
</evidence>
<dbReference type="OrthoDB" id="9787851at2"/>
<dbReference type="InterPro" id="IPR003593">
    <property type="entry name" value="AAA+_ATPase"/>
</dbReference>
<sequence length="264" mass="29635">MKGLWSNNLTCGYDEKIILENINIKIPEEKISVIIGSNGCGKSTLIKTLSRLIKPLEGEVLLDNKSINSYKEKDLAKHIAILPQSPIIPESITVADLVSRGRFPYRKPFKSLGKDDLEIINRSMVKANVEDLANNLVEELSGGQRQRVWIALALAQDTSILLLDEPTTYLDISYQIELLDLLTDLNQKYKTTICMILHDINLTARYADYLFAIKEGKLVAEGKPEDILNDKLVKDIFNLEAKIIRDPISNSPLMIPIGKHHVSS</sequence>
<evidence type="ECO:0000313" key="11">
    <source>
        <dbReference type="EMBL" id="CIS70317.1"/>
    </source>
</evidence>
<dbReference type="EMBL" id="CQVU01000012">
    <property type="protein sequence ID" value="COA23429.1"/>
    <property type="molecule type" value="Genomic_DNA"/>
</dbReference>
<evidence type="ECO:0000313" key="16">
    <source>
        <dbReference type="EMBL" id="MDS8038003.1"/>
    </source>
</evidence>
<reference evidence="23 24" key="1">
    <citation type="submission" date="2015-03" db="EMBL/GenBank/DDBJ databases">
        <authorList>
            <consortium name="Pathogen Informatics"/>
            <person name="Murphy D."/>
        </authorList>
    </citation>
    <scope>NUCLEOTIDE SEQUENCE [LARGE SCALE GENOMIC DNA]</scope>
    <source>
        <strain evidence="15 26">SMRU1414</strain>
        <strain evidence="12">SMRU158</strain>
        <strain evidence="14 27">SMRU1873</strain>
        <strain evidence="11">SMRU328</strain>
        <strain evidence="13 24">SMRU975</strain>
        <strain evidence="23 25">type strain: N</strain>
    </source>
</reference>
<dbReference type="GO" id="GO:0005524">
    <property type="term" value="F:ATP binding"/>
    <property type="evidence" value="ECO:0007669"/>
    <property type="project" value="UniProtKB-KW"/>
</dbReference>
<accession>A0A062WPS4</accession>
<feature type="domain" description="ABC transporter" evidence="10">
    <location>
        <begin position="4"/>
        <end position="240"/>
    </location>
</feature>
<dbReference type="Proteomes" id="UP000310997">
    <property type="component" value="Unassembled WGS sequence"/>
</dbReference>
<dbReference type="EMBL" id="WNIB01000039">
    <property type="protein sequence ID" value="MTV90363.1"/>
    <property type="molecule type" value="Genomic_DNA"/>
</dbReference>
<evidence type="ECO:0000259" key="10">
    <source>
        <dbReference type="PROSITE" id="PS50893"/>
    </source>
</evidence>
<dbReference type="SUPFAM" id="SSF52540">
    <property type="entry name" value="P-loop containing nucleoside triphosphate hydrolases"/>
    <property type="match status" value="1"/>
</dbReference>
<evidence type="ECO:0000313" key="25">
    <source>
        <dbReference type="Proteomes" id="UP000042745"/>
    </source>
</evidence>
<evidence type="ECO:0000313" key="22">
    <source>
        <dbReference type="EMBL" id="VTE40046.1"/>
    </source>
</evidence>
<dbReference type="PANTHER" id="PTHR42771">
    <property type="entry name" value="IRON(3+)-HYDROXAMATE IMPORT ATP-BINDING PROTEIN FHUC"/>
    <property type="match status" value="1"/>
</dbReference>
<keyword evidence="9" id="KW-0472">Membrane</keyword>
<evidence type="ECO:0000256" key="2">
    <source>
        <dbReference type="ARBA" id="ARBA00022448"/>
    </source>
</evidence>
<dbReference type="AlphaFoldDB" id="A0A062WPS4"/>
<keyword evidence="7" id="KW-0408">Iron</keyword>
<dbReference type="EMBL" id="CKGU01000027">
    <property type="protein sequence ID" value="CIS70317.1"/>
    <property type="molecule type" value="Genomic_DNA"/>
</dbReference>
<dbReference type="PROSITE" id="PS50893">
    <property type="entry name" value="ABC_TRANSPORTER_2"/>
    <property type="match status" value="1"/>
</dbReference>
<proteinExistence type="predicted"/>
<evidence type="ECO:0000313" key="29">
    <source>
        <dbReference type="Proteomes" id="UP000310997"/>
    </source>
</evidence>
<reference evidence="28 29" key="2">
    <citation type="submission" date="2019-04" db="EMBL/GenBank/DDBJ databases">
        <authorList>
            <consortium name="Pathogen Informatics"/>
        </authorList>
    </citation>
    <scope>NUCLEOTIDE SEQUENCE [LARGE SCALE GENOMIC DNA]</scope>
    <source>
        <strain evidence="19">GPS_HK_21-sc-2296565</strain>
        <strain evidence="20 30">GPSC21</strain>
        <strain evidence="21 28">GPSC232</strain>
        <strain evidence="22 29">GPSC559</strain>
    </source>
</reference>
<evidence type="ECO:0000256" key="8">
    <source>
        <dbReference type="ARBA" id="ARBA00023065"/>
    </source>
</evidence>
<dbReference type="InterPro" id="IPR051535">
    <property type="entry name" value="Siderophore_ABC-ATPase"/>
</dbReference>
<evidence type="ECO:0000313" key="12">
    <source>
        <dbReference type="EMBL" id="CIV05345.1"/>
    </source>
</evidence>
<evidence type="ECO:0000313" key="15">
    <source>
        <dbReference type="EMBL" id="COA23429.1"/>
    </source>
</evidence>
<evidence type="ECO:0000313" key="31">
    <source>
        <dbReference type="Proteomes" id="UP000469505"/>
    </source>
</evidence>
<dbReference type="EMBL" id="LR216058">
    <property type="protein sequence ID" value="VFI32182.1"/>
    <property type="molecule type" value="Genomic_DNA"/>
</dbReference>
<evidence type="ECO:0000313" key="20">
    <source>
        <dbReference type="EMBL" id="VKB79526.1"/>
    </source>
</evidence>
<protein>
    <submittedName>
        <fullName evidence="16">ABC transporter ATP-binding protein</fullName>
    </submittedName>
    <submittedName>
        <fullName evidence="17">ATP-binding cassette domain-containing protein</fullName>
    </submittedName>
    <submittedName>
        <fullName evidence="12">Ferric enterobactin transport ATP-binding protein FepC</fullName>
    </submittedName>
</protein>
<keyword evidence="5" id="KW-0547">Nucleotide-binding</keyword>
<dbReference type="Proteomes" id="UP000042512">
    <property type="component" value="Unassembled WGS sequence"/>
</dbReference>
<keyword evidence="2" id="KW-0813">Transport</keyword>
<evidence type="ECO:0000313" key="32">
    <source>
        <dbReference type="Proteomes" id="UP000476212"/>
    </source>
</evidence>
<dbReference type="GO" id="GO:0006826">
    <property type="term" value="P:iron ion transport"/>
    <property type="evidence" value="ECO:0007669"/>
    <property type="project" value="UniProtKB-KW"/>
</dbReference>
<dbReference type="GO" id="GO:0016887">
    <property type="term" value="F:ATP hydrolysis activity"/>
    <property type="evidence" value="ECO:0007669"/>
    <property type="project" value="InterPro"/>
</dbReference>
<dbReference type="Proteomes" id="UP001184693">
    <property type="component" value="Unassembled WGS sequence"/>
</dbReference>
<dbReference type="Proteomes" id="UP000042967">
    <property type="component" value="Unassembled WGS sequence"/>
</dbReference>
<dbReference type="CDD" id="cd03214">
    <property type="entry name" value="ABC_Iron-Siderophores_B12_Hemin"/>
    <property type="match status" value="1"/>
</dbReference>
<evidence type="ECO:0000256" key="1">
    <source>
        <dbReference type="ARBA" id="ARBA00004202"/>
    </source>
</evidence>
<dbReference type="PROSITE" id="PS00211">
    <property type="entry name" value="ABC_TRANSPORTER_1"/>
    <property type="match status" value="1"/>
</dbReference>
<evidence type="ECO:0000256" key="4">
    <source>
        <dbReference type="ARBA" id="ARBA00022496"/>
    </source>
</evidence>